<dbReference type="PANTHER" id="PTHR33987">
    <property type="entry name" value="CALCINEURIN-LIKE METALLO-PHOSPHOESTERASE SUPERFAMILY PROTEIN"/>
    <property type="match status" value="1"/>
</dbReference>
<keyword evidence="4" id="KW-1185">Reference proteome</keyword>
<evidence type="ECO:0000259" key="2">
    <source>
        <dbReference type="Pfam" id="PF09423"/>
    </source>
</evidence>
<proteinExistence type="predicted"/>
<dbReference type="AlphaFoldDB" id="A0A0S2KGT4"/>
<gene>
    <name evidence="3" type="ORF">PS2015_2549</name>
</gene>
<dbReference type="PATRIC" id="fig|1249552.3.peg.2566"/>
<dbReference type="InterPro" id="IPR018946">
    <property type="entry name" value="PhoD-like_MPP"/>
</dbReference>
<dbReference type="InterPro" id="IPR038607">
    <property type="entry name" value="PhoD-like_sf"/>
</dbReference>
<feature type="domain" description="PhoD-like phosphatase metallophosphatase" evidence="2">
    <location>
        <begin position="33"/>
        <end position="275"/>
    </location>
</feature>
<organism evidence="3 4">
    <name type="scientific">Pseudohongiella spirulinae</name>
    <dbReference type="NCBI Taxonomy" id="1249552"/>
    <lineage>
        <taxon>Bacteria</taxon>
        <taxon>Pseudomonadati</taxon>
        <taxon>Pseudomonadota</taxon>
        <taxon>Gammaproteobacteria</taxon>
        <taxon>Pseudomonadales</taxon>
        <taxon>Pseudohongiellaceae</taxon>
        <taxon>Pseudohongiella</taxon>
    </lineage>
</organism>
<dbReference type="OrthoDB" id="327733at2"/>
<feature type="chain" id="PRO_5006601675" evidence="1">
    <location>
        <begin position="24"/>
        <end position="351"/>
    </location>
</feature>
<keyword evidence="1" id="KW-0732">Signal</keyword>
<evidence type="ECO:0000313" key="3">
    <source>
        <dbReference type="EMBL" id="ALO47183.1"/>
    </source>
</evidence>
<dbReference type="EMBL" id="CP013189">
    <property type="protein sequence ID" value="ALO47183.1"/>
    <property type="molecule type" value="Genomic_DNA"/>
</dbReference>
<protein>
    <submittedName>
        <fullName evidence="3">Metallophosphatase</fullName>
    </submittedName>
</protein>
<dbReference type="STRING" id="1249552.PS2015_2549"/>
<dbReference type="SUPFAM" id="SSF56300">
    <property type="entry name" value="Metallo-dependent phosphatases"/>
    <property type="match status" value="1"/>
</dbReference>
<dbReference type="CDD" id="cd07389">
    <property type="entry name" value="MPP_PhoD"/>
    <property type="match status" value="1"/>
</dbReference>
<accession>A0A0S2KGT4</accession>
<reference evidence="3 4" key="1">
    <citation type="submission" date="2015-11" db="EMBL/GenBank/DDBJ databases">
        <authorList>
            <person name="Zhang Y."/>
            <person name="Guo Z."/>
        </authorList>
    </citation>
    <scope>NUCLEOTIDE SEQUENCE [LARGE SCALE GENOMIC DNA]</scope>
    <source>
        <strain evidence="3 4">KCTC 32221</strain>
    </source>
</reference>
<dbReference type="InterPro" id="IPR029052">
    <property type="entry name" value="Metallo-depent_PP-like"/>
</dbReference>
<dbReference type="Pfam" id="PF09423">
    <property type="entry name" value="PhoD"/>
    <property type="match status" value="1"/>
</dbReference>
<dbReference type="PANTHER" id="PTHR33987:SF1">
    <property type="entry name" value="CALCINEURIN-LIKE METALLO-PHOSPHOESTERASE SUPERFAMILY PROTEIN"/>
    <property type="match status" value="1"/>
</dbReference>
<evidence type="ECO:0000313" key="4">
    <source>
        <dbReference type="Proteomes" id="UP000065641"/>
    </source>
</evidence>
<name>A0A0S2KGT4_9GAMM</name>
<dbReference type="Gene3D" id="3.60.21.70">
    <property type="entry name" value="PhoD-like phosphatase"/>
    <property type="match status" value="1"/>
</dbReference>
<dbReference type="Proteomes" id="UP000065641">
    <property type="component" value="Chromosome"/>
</dbReference>
<evidence type="ECO:0000256" key="1">
    <source>
        <dbReference type="SAM" id="SignalP"/>
    </source>
</evidence>
<sequence length="351" mass="39789" precursor="true">MSRVFLLAIAPVLWGATMMPAVAQQEFVLAFGSCVHQDRPQPIWDQVLAAQPDVFAFLGDNIYGDSDDPQVLAAKYAQLGAVPGFSRLRQQTEVVAIWDDHDYGRNDAGAEYPAKEASRQVMLDFWEEPALSDRRSREDGIYTAYFYEHQGKRIQLILPDLRWNRTALHQLSDSQLRQLRESLNMGPYEVSLEKGATMLGESQWQWLARQFQEPADLRIIGSSLQMLAEFTGWESWANFPEDRQRLINLIEQHADVPTLIVSGDTHWSEISQVQHASLPWPITDVTSSGLTEEWHAISPNRHRVSEAYAIANFGLLRIHWAEDDALTVEVAIRGVDGADLLNATLQFPVRH</sequence>
<dbReference type="RefSeq" id="WP_058022599.1">
    <property type="nucleotide sequence ID" value="NZ_CP013189.1"/>
</dbReference>
<dbReference type="KEGG" id="pspi:PS2015_2549"/>
<feature type="signal peptide" evidence="1">
    <location>
        <begin position="1"/>
        <end position="23"/>
    </location>
</feature>